<comment type="caution">
    <text evidence="1">The sequence shown here is derived from an EMBL/GenBank/DDBJ whole genome shotgun (WGS) entry which is preliminary data.</text>
</comment>
<protein>
    <submittedName>
        <fullName evidence="1">Uncharacterized protein</fullName>
    </submittedName>
</protein>
<sequence>TKKPMISSTHAIFRGLQAKIRDILHEEQGLSPRLIQGLSDAHLKLSEYYYKFDESPFYLWASLLDPCISYSALLDEFEGDEDLAPFLEVAKNKLHVYYKTHYANKIAPCPSPSNPSTQTALTLNCSPQMNFTARFQKPPSAVAVERVFSGGRDTISLCRASLKVETIRTLILVKKKLHL</sequence>
<evidence type="ECO:0000313" key="1">
    <source>
        <dbReference type="EMBL" id="KAI9437123.1"/>
    </source>
</evidence>
<keyword evidence="2" id="KW-1185">Reference proteome</keyword>
<gene>
    <name evidence="1" type="ORF">F5148DRAFT_953123</name>
</gene>
<reference evidence="1" key="1">
    <citation type="submission" date="2021-03" db="EMBL/GenBank/DDBJ databases">
        <title>Evolutionary priming and transition to the ectomycorrhizal habit in an iconic lineage of mushroom-forming fungi: is preadaptation a requirement?</title>
        <authorList>
            <consortium name="DOE Joint Genome Institute"/>
            <person name="Looney B.P."/>
            <person name="Miyauchi S."/>
            <person name="Morin E."/>
            <person name="Drula E."/>
            <person name="Courty P.E."/>
            <person name="Chicoki N."/>
            <person name="Fauchery L."/>
            <person name="Kohler A."/>
            <person name="Kuo A."/>
            <person name="LaButti K."/>
            <person name="Pangilinan J."/>
            <person name="Lipzen A."/>
            <person name="Riley R."/>
            <person name="Andreopoulos W."/>
            <person name="He G."/>
            <person name="Johnson J."/>
            <person name="Barry K.W."/>
            <person name="Grigoriev I.V."/>
            <person name="Nagy L."/>
            <person name="Hibbett D."/>
            <person name="Henrissat B."/>
            <person name="Matheny P.B."/>
            <person name="Labbe J."/>
            <person name="Martin A.F."/>
        </authorList>
    </citation>
    <scope>NUCLEOTIDE SEQUENCE</scope>
    <source>
        <strain evidence="1">BPL698</strain>
    </source>
</reference>
<dbReference type="Proteomes" id="UP001207468">
    <property type="component" value="Unassembled WGS sequence"/>
</dbReference>
<accession>A0ACC0TSQ1</accession>
<feature type="non-terminal residue" evidence="1">
    <location>
        <position position="1"/>
    </location>
</feature>
<dbReference type="EMBL" id="JAGFNK010000924">
    <property type="protein sequence ID" value="KAI9437123.1"/>
    <property type="molecule type" value="Genomic_DNA"/>
</dbReference>
<organism evidence="1 2">
    <name type="scientific">Russula earlei</name>
    <dbReference type="NCBI Taxonomy" id="71964"/>
    <lineage>
        <taxon>Eukaryota</taxon>
        <taxon>Fungi</taxon>
        <taxon>Dikarya</taxon>
        <taxon>Basidiomycota</taxon>
        <taxon>Agaricomycotina</taxon>
        <taxon>Agaricomycetes</taxon>
        <taxon>Russulales</taxon>
        <taxon>Russulaceae</taxon>
        <taxon>Russula</taxon>
    </lineage>
</organism>
<evidence type="ECO:0000313" key="2">
    <source>
        <dbReference type="Proteomes" id="UP001207468"/>
    </source>
</evidence>
<feature type="non-terminal residue" evidence="1">
    <location>
        <position position="179"/>
    </location>
</feature>
<proteinExistence type="predicted"/>
<name>A0ACC0TSQ1_9AGAM</name>